<evidence type="ECO:0000313" key="2">
    <source>
        <dbReference type="EMBL" id="OIQ85069.1"/>
    </source>
</evidence>
<dbReference type="AlphaFoldDB" id="A0A1J5RA88"/>
<accession>A0A1J5RA88</accession>
<organism evidence="2">
    <name type="scientific">mine drainage metagenome</name>
    <dbReference type="NCBI Taxonomy" id="410659"/>
    <lineage>
        <taxon>unclassified sequences</taxon>
        <taxon>metagenomes</taxon>
        <taxon>ecological metagenomes</taxon>
    </lineage>
</organism>
<gene>
    <name evidence="2" type="ORF">GALL_330890</name>
</gene>
<sequence>MKRNILITVLGAALLAGGLGVAAASTSAQQANGEDDLNIAQTKITLIQAVTAAEQKVGGRAAHAELNDENGKLVFGVEVVNGTQATDVKVDAMSGQIISAKADQADAEHEGKGEVNDD</sequence>
<feature type="domain" description="PepSY" evidence="1">
    <location>
        <begin position="43"/>
        <end position="99"/>
    </location>
</feature>
<dbReference type="InterPro" id="IPR025711">
    <property type="entry name" value="PepSY"/>
</dbReference>
<dbReference type="EMBL" id="MLJW01000570">
    <property type="protein sequence ID" value="OIQ85069.1"/>
    <property type="molecule type" value="Genomic_DNA"/>
</dbReference>
<protein>
    <submittedName>
        <fullName evidence="2">Peptidase propeptide and YPEB domain protein</fullName>
    </submittedName>
</protein>
<name>A0A1J5RA88_9ZZZZ</name>
<reference evidence="2" key="1">
    <citation type="submission" date="2016-10" db="EMBL/GenBank/DDBJ databases">
        <title>Sequence of Gallionella enrichment culture.</title>
        <authorList>
            <person name="Poehlein A."/>
            <person name="Muehling M."/>
            <person name="Daniel R."/>
        </authorList>
    </citation>
    <scope>NUCLEOTIDE SEQUENCE</scope>
</reference>
<comment type="caution">
    <text evidence="2">The sequence shown here is derived from an EMBL/GenBank/DDBJ whole genome shotgun (WGS) entry which is preliminary data.</text>
</comment>
<dbReference type="Gene3D" id="3.10.450.40">
    <property type="match status" value="1"/>
</dbReference>
<proteinExistence type="predicted"/>
<evidence type="ECO:0000259" key="1">
    <source>
        <dbReference type="Pfam" id="PF03413"/>
    </source>
</evidence>
<dbReference type="Pfam" id="PF03413">
    <property type="entry name" value="PepSY"/>
    <property type="match status" value="1"/>
</dbReference>